<dbReference type="GO" id="GO:0015105">
    <property type="term" value="F:arsenite transmembrane transporter activity"/>
    <property type="evidence" value="ECO:0007669"/>
    <property type="project" value="TreeGrafter"/>
</dbReference>
<organism evidence="3">
    <name type="scientific">marine sediment metagenome</name>
    <dbReference type="NCBI Taxonomy" id="412755"/>
    <lineage>
        <taxon>unclassified sequences</taxon>
        <taxon>metagenomes</taxon>
        <taxon>ecological metagenomes</taxon>
    </lineage>
</organism>
<evidence type="ECO:0000313" key="3">
    <source>
        <dbReference type="EMBL" id="KKL28037.1"/>
    </source>
</evidence>
<keyword evidence="2" id="KW-1133">Transmembrane helix</keyword>
<reference evidence="3" key="1">
    <citation type="journal article" date="2015" name="Nature">
        <title>Complex archaea that bridge the gap between prokaryotes and eukaryotes.</title>
        <authorList>
            <person name="Spang A."/>
            <person name="Saw J.H."/>
            <person name="Jorgensen S.L."/>
            <person name="Zaremba-Niedzwiedzka K."/>
            <person name="Martijn J."/>
            <person name="Lind A.E."/>
            <person name="van Eijk R."/>
            <person name="Schleper C."/>
            <person name="Guy L."/>
            <person name="Ettema T.J."/>
        </authorList>
    </citation>
    <scope>NUCLEOTIDE SEQUENCE</scope>
</reference>
<dbReference type="GO" id="GO:0015297">
    <property type="term" value="F:antiporter activity"/>
    <property type="evidence" value="ECO:0007669"/>
    <property type="project" value="InterPro"/>
</dbReference>
<evidence type="ECO:0008006" key="4">
    <source>
        <dbReference type="Google" id="ProtNLM"/>
    </source>
</evidence>
<sequence>KWILARKGETWFKEKFLHVLTPVTITALLATLVLLFSFKGETILANPLTILWIAIPLSIQTILIFALGYGLAKILKLSYRDAAPSAMIGASNHFEVAIATSTMLFGLSSGAALATVVGVLIEVPLMLALVKFCTRTTHWFKSEDTAVE</sequence>
<feature type="transmembrane region" description="Helical" evidence="2">
    <location>
        <begin position="96"/>
        <end position="121"/>
    </location>
</feature>
<feature type="non-terminal residue" evidence="3">
    <location>
        <position position="1"/>
    </location>
</feature>
<feature type="transmembrane region" description="Helical" evidence="2">
    <location>
        <begin position="50"/>
        <end position="75"/>
    </location>
</feature>
<dbReference type="Gene3D" id="1.20.1530.20">
    <property type="match status" value="1"/>
</dbReference>
<dbReference type="PANTHER" id="PTHR43057">
    <property type="entry name" value="ARSENITE EFFLUX TRANSPORTER"/>
    <property type="match status" value="1"/>
</dbReference>
<keyword evidence="1" id="KW-0813">Transport</keyword>
<dbReference type="AlphaFoldDB" id="A0A0F9CNM7"/>
<dbReference type="GO" id="GO:0015104">
    <property type="term" value="F:antimonite transmembrane transporter activity"/>
    <property type="evidence" value="ECO:0007669"/>
    <property type="project" value="TreeGrafter"/>
</dbReference>
<name>A0A0F9CNM7_9ZZZZ</name>
<keyword evidence="2" id="KW-0472">Membrane</keyword>
<dbReference type="InterPro" id="IPR004706">
    <property type="entry name" value="Arsenical-R_Acr3"/>
</dbReference>
<protein>
    <recommendedName>
        <fullName evidence="4">Arsenical-resistance protein</fullName>
    </recommendedName>
</protein>
<dbReference type="EMBL" id="LAZR01035240">
    <property type="protein sequence ID" value="KKL28037.1"/>
    <property type="molecule type" value="Genomic_DNA"/>
</dbReference>
<evidence type="ECO:0000256" key="2">
    <source>
        <dbReference type="SAM" id="Phobius"/>
    </source>
</evidence>
<evidence type="ECO:0000256" key="1">
    <source>
        <dbReference type="ARBA" id="ARBA00022448"/>
    </source>
</evidence>
<proteinExistence type="predicted"/>
<dbReference type="GO" id="GO:0005886">
    <property type="term" value="C:plasma membrane"/>
    <property type="evidence" value="ECO:0007669"/>
    <property type="project" value="TreeGrafter"/>
</dbReference>
<keyword evidence="2" id="KW-0812">Transmembrane</keyword>
<feature type="transmembrane region" description="Helical" evidence="2">
    <location>
        <begin position="16"/>
        <end position="38"/>
    </location>
</feature>
<gene>
    <name evidence="3" type="ORF">LCGC14_2379180</name>
</gene>
<dbReference type="InterPro" id="IPR038770">
    <property type="entry name" value="Na+/solute_symporter_sf"/>
</dbReference>
<accession>A0A0F9CNM7</accession>
<dbReference type="PANTHER" id="PTHR43057:SF1">
    <property type="entry name" value="ARSENICAL-RESISTANCE PROTEIN 3"/>
    <property type="match status" value="1"/>
</dbReference>
<comment type="caution">
    <text evidence="3">The sequence shown here is derived from an EMBL/GenBank/DDBJ whole genome shotgun (WGS) entry which is preliminary data.</text>
</comment>